<accession>Q2RU88</accession>
<dbReference type="InterPro" id="IPR010016">
    <property type="entry name" value="PxpB"/>
</dbReference>
<dbReference type="AlphaFoldDB" id="Q2RU88"/>
<reference evidence="5 6" key="1">
    <citation type="journal article" date="2011" name="Stand. Genomic Sci.">
        <title>Complete genome sequence of Rhodospirillum rubrum type strain (S1).</title>
        <authorList>
            <person name="Munk A.C."/>
            <person name="Copeland A."/>
            <person name="Lucas S."/>
            <person name="Lapidus A."/>
            <person name="Del Rio T.G."/>
            <person name="Barry K."/>
            <person name="Detter J.C."/>
            <person name="Hammon N."/>
            <person name="Israni S."/>
            <person name="Pitluck S."/>
            <person name="Brettin T."/>
            <person name="Bruce D."/>
            <person name="Han C."/>
            <person name="Tapia R."/>
            <person name="Gilna P."/>
            <person name="Schmutz J."/>
            <person name="Larimer F."/>
            <person name="Land M."/>
            <person name="Kyrpides N.C."/>
            <person name="Mavromatis K."/>
            <person name="Richardson P."/>
            <person name="Rohde M."/>
            <person name="Goker M."/>
            <person name="Klenk H.P."/>
            <person name="Zhang Y."/>
            <person name="Roberts G.P."/>
            <person name="Reslewic S."/>
            <person name="Schwartz D.C."/>
        </authorList>
    </citation>
    <scope>NUCLEOTIDE SEQUENCE [LARGE SCALE GENOMIC DNA]</scope>
    <source>
        <strain evidence="6">ATCC 11170 / ATH 1.1.1 / DSM 467 / LMG 4362 / NCIMB 8255 / S1</strain>
    </source>
</reference>
<dbReference type="STRING" id="269796.Rru_A1506"/>
<keyword evidence="6" id="KW-1185">Reference proteome</keyword>
<dbReference type="Gene3D" id="2.40.100.10">
    <property type="entry name" value="Cyclophilin-like"/>
    <property type="match status" value="1"/>
</dbReference>
<dbReference type="HOGENOM" id="CLU_020207_1_0_5"/>
<dbReference type="PhylomeDB" id="Q2RU88"/>
<keyword evidence="1" id="KW-0547">Nucleotide-binding</keyword>
<name>Q2RU88_RHORT</name>
<dbReference type="SUPFAM" id="SSF50891">
    <property type="entry name" value="Cyclophilin-like"/>
    <property type="match status" value="1"/>
</dbReference>
<dbReference type="Proteomes" id="UP000001929">
    <property type="component" value="Chromosome"/>
</dbReference>
<dbReference type="EMBL" id="CP000230">
    <property type="protein sequence ID" value="ABC22307.1"/>
    <property type="molecule type" value="Genomic_DNA"/>
</dbReference>
<dbReference type="SMART" id="SM00796">
    <property type="entry name" value="AHS1"/>
    <property type="match status" value="1"/>
</dbReference>
<evidence type="ECO:0000256" key="2">
    <source>
        <dbReference type="ARBA" id="ARBA00022801"/>
    </source>
</evidence>
<dbReference type="SUPFAM" id="SSF160467">
    <property type="entry name" value="PH0987 N-terminal domain-like"/>
    <property type="match status" value="1"/>
</dbReference>
<keyword evidence="2" id="KW-0378">Hydrolase</keyword>
<evidence type="ECO:0000256" key="1">
    <source>
        <dbReference type="ARBA" id="ARBA00022741"/>
    </source>
</evidence>
<dbReference type="eggNOG" id="COG2049">
    <property type="taxonomic scope" value="Bacteria"/>
</dbReference>
<dbReference type="Pfam" id="PF02682">
    <property type="entry name" value="CT_C_D"/>
    <property type="match status" value="1"/>
</dbReference>
<dbReference type="RefSeq" id="WP_011389260.1">
    <property type="nucleotide sequence ID" value="NC_007643.1"/>
</dbReference>
<dbReference type="Gene3D" id="3.30.1360.40">
    <property type="match status" value="1"/>
</dbReference>
<dbReference type="InterPro" id="IPR029000">
    <property type="entry name" value="Cyclophilin-like_dom_sf"/>
</dbReference>
<dbReference type="InterPro" id="IPR003833">
    <property type="entry name" value="CT_C_D"/>
</dbReference>
<organism evidence="5 6">
    <name type="scientific">Rhodospirillum rubrum (strain ATCC 11170 / ATH 1.1.1 / DSM 467 / LMG 4362 / NCIMB 8255 / S1)</name>
    <dbReference type="NCBI Taxonomy" id="269796"/>
    <lineage>
        <taxon>Bacteria</taxon>
        <taxon>Pseudomonadati</taxon>
        <taxon>Pseudomonadota</taxon>
        <taxon>Alphaproteobacteria</taxon>
        <taxon>Rhodospirillales</taxon>
        <taxon>Rhodospirillaceae</taxon>
        <taxon>Rhodospirillum</taxon>
    </lineage>
</organism>
<dbReference type="GO" id="GO:0005524">
    <property type="term" value="F:ATP binding"/>
    <property type="evidence" value="ECO:0007669"/>
    <property type="project" value="UniProtKB-KW"/>
</dbReference>
<feature type="domain" description="Carboxyltransferase" evidence="4">
    <location>
        <begin position="5"/>
        <end position="205"/>
    </location>
</feature>
<dbReference type="PANTHER" id="PTHR34698">
    <property type="entry name" value="5-OXOPROLINASE SUBUNIT B"/>
    <property type="match status" value="1"/>
</dbReference>
<proteinExistence type="predicted"/>
<dbReference type="KEGG" id="rru:Rru_A1506"/>
<dbReference type="GO" id="GO:0016787">
    <property type="term" value="F:hydrolase activity"/>
    <property type="evidence" value="ECO:0007669"/>
    <property type="project" value="UniProtKB-KW"/>
</dbReference>
<evidence type="ECO:0000313" key="5">
    <source>
        <dbReference type="EMBL" id="ABC22307.1"/>
    </source>
</evidence>
<dbReference type="PATRIC" id="fig|269796.9.peg.1579"/>
<keyword evidence="3" id="KW-0067">ATP-binding</keyword>
<protein>
    <recommendedName>
        <fullName evidence="4">Carboxyltransferase domain-containing protein</fullName>
    </recommendedName>
</protein>
<sequence>MTDTLTLVSAGDCAFGVVFGETITPAVNARVQALHRRLRAQAAEFPGLIESVPGFTTLLIHYDPLLTGRAELEPRLRALLAEASVEPAQGRAWRLPVCYQGSPDLDAVARATGLSAAEVTARHEQGRYVVYVLGFLPGFAYLGDLDPALALPRRAEPRLTVPAGSLAIAERLTAVYPWESPGGWHLIGHCPVPLFNASQASPALLAPGDQLRFFAVNRAEHEAWVRRVAEPGFDPADLIDGAP</sequence>
<evidence type="ECO:0000313" key="6">
    <source>
        <dbReference type="Proteomes" id="UP000001929"/>
    </source>
</evidence>
<evidence type="ECO:0000256" key="3">
    <source>
        <dbReference type="ARBA" id="ARBA00022840"/>
    </source>
</evidence>
<dbReference type="PANTHER" id="PTHR34698:SF2">
    <property type="entry name" value="5-OXOPROLINASE SUBUNIT B"/>
    <property type="match status" value="1"/>
</dbReference>
<evidence type="ECO:0000259" key="4">
    <source>
        <dbReference type="SMART" id="SM00796"/>
    </source>
</evidence>
<gene>
    <name evidence="5" type="ordered locus">Rru_A1506</name>
</gene>
<dbReference type="EnsemblBacteria" id="ABC22307">
    <property type="protein sequence ID" value="ABC22307"/>
    <property type="gene ID" value="Rru_A1506"/>
</dbReference>
<dbReference type="NCBIfam" id="TIGR00370">
    <property type="entry name" value="5-oxoprolinase subunit PxpB"/>
    <property type="match status" value="1"/>
</dbReference>